<feature type="transmembrane region" description="Helical" evidence="1">
    <location>
        <begin position="6"/>
        <end position="26"/>
    </location>
</feature>
<keyword evidence="1" id="KW-0812">Transmembrane</keyword>
<dbReference type="RefSeq" id="WP_228938158.1">
    <property type="nucleotide sequence ID" value="NZ_CAJQYX010000005.1"/>
</dbReference>
<evidence type="ECO:0000313" key="2">
    <source>
        <dbReference type="EMBL" id="CAG4911059.1"/>
    </source>
</evidence>
<organism evidence="2 3">
    <name type="scientific">Paraburkholderia saeva</name>
    <dbReference type="NCBI Taxonomy" id="2777537"/>
    <lineage>
        <taxon>Bacteria</taxon>
        <taxon>Pseudomonadati</taxon>
        <taxon>Pseudomonadota</taxon>
        <taxon>Betaproteobacteria</taxon>
        <taxon>Burkholderiales</taxon>
        <taxon>Burkholderiaceae</taxon>
        <taxon>Paraburkholderia</taxon>
    </lineage>
</organism>
<accession>A0A9N8X2L3</accession>
<comment type="caution">
    <text evidence="2">The sequence shown here is derived from an EMBL/GenBank/DDBJ whole genome shotgun (WGS) entry which is preliminary data.</text>
</comment>
<gene>
    <name evidence="2" type="ORF">LMG31841_04027</name>
</gene>
<evidence type="ECO:0000313" key="3">
    <source>
        <dbReference type="Proteomes" id="UP000789704"/>
    </source>
</evidence>
<dbReference type="EMBL" id="CAJQZC010000008">
    <property type="protein sequence ID" value="CAG4911059.1"/>
    <property type="molecule type" value="Genomic_DNA"/>
</dbReference>
<dbReference type="Proteomes" id="UP000789704">
    <property type="component" value="Unassembled WGS sequence"/>
</dbReference>
<protein>
    <submittedName>
        <fullName evidence="2">Uncharacterized protein</fullName>
    </submittedName>
</protein>
<keyword evidence="3" id="KW-1185">Reference proteome</keyword>
<sequence length="53" mass="6129">MITDFLVQVVVSGTVLAIVILFVVTLDGRGSRRERILRRMAGRHWWNRSRHGP</sequence>
<name>A0A9N8X2L3_9BURK</name>
<proteinExistence type="predicted"/>
<keyword evidence="1" id="KW-1133">Transmembrane helix</keyword>
<evidence type="ECO:0000256" key="1">
    <source>
        <dbReference type="SAM" id="Phobius"/>
    </source>
</evidence>
<reference evidence="2" key="1">
    <citation type="submission" date="2021-04" db="EMBL/GenBank/DDBJ databases">
        <authorList>
            <person name="Vanwijnsberghe S."/>
        </authorList>
    </citation>
    <scope>NUCLEOTIDE SEQUENCE</scope>
    <source>
        <strain evidence="2">LMG 31841</strain>
    </source>
</reference>
<keyword evidence="1" id="KW-0472">Membrane</keyword>
<dbReference type="AlphaFoldDB" id="A0A9N8X2L3"/>